<dbReference type="GO" id="GO:0031419">
    <property type="term" value="F:cobalamin binding"/>
    <property type="evidence" value="ECO:0007669"/>
    <property type="project" value="UniProtKB-KW"/>
</dbReference>
<dbReference type="InterPro" id="IPR006159">
    <property type="entry name" value="Acid_CoA_mut_C"/>
</dbReference>
<evidence type="ECO:0000259" key="6">
    <source>
        <dbReference type="PROSITE" id="PS51332"/>
    </source>
</evidence>
<feature type="non-terminal residue" evidence="7">
    <location>
        <position position="1"/>
    </location>
</feature>
<comment type="cofactor">
    <cofactor evidence="1">
        <name>adenosylcob(III)alamin</name>
        <dbReference type="ChEBI" id="CHEBI:18408"/>
    </cofactor>
</comment>
<gene>
    <name evidence="7" type="ORF">B1A_04200</name>
</gene>
<keyword evidence="5" id="KW-0170">Cobalt</keyword>
<dbReference type="GO" id="GO:0046872">
    <property type="term" value="F:metal ion binding"/>
    <property type="evidence" value="ECO:0007669"/>
    <property type="project" value="UniProtKB-KW"/>
</dbReference>
<proteinExistence type="predicted"/>
<keyword evidence="2" id="KW-0846">Cobalamin</keyword>
<evidence type="ECO:0000256" key="5">
    <source>
        <dbReference type="ARBA" id="ARBA00023285"/>
    </source>
</evidence>
<dbReference type="AlphaFoldDB" id="T1C270"/>
<dbReference type="SUPFAM" id="SSF52242">
    <property type="entry name" value="Cobalamin (vitamin B12)-binding domain"/>
    <property type="match status" value="1"/>
</dbReference>
<evidence type="ECO:0000256" key="4">
    <source>
        <dbReference type="ARBA" id="ARBA00023235"/>
    </source>
</evidence>
<reference evidence="7" key="1">
    <citation type="submission" date="2013-08" db="EMBL/GenBank/DDBJ databases">
        <authorList>
            <person name="Mendez C."/>
            <person name="Richter M."/>
            <person name="Ferrer M."/>
            <person name="Sanchez J."/>
        </authorList>
    </citation>
    <scope>NUCLEOTIDE SEQUENCE</scope>
</reference>
<dbReference type="GO" id="GO:0016853">
    <property type="term" value="F:isomerase activity"/>
    <property type="evidence" value="ECO:0007669"/>
    <property type="project" value="UniProtKB-KW"/>
</dbReference>
<keyword evidence="3" id="KW-0479">Metal-binding</keyword>
<keyword evidence="4" id="KW-0413">Isomerase</keyword>
<evidence type="ECO:0000313" key="7">
    <source>
        <dbReference type="EMBL" id="EQD74988.1"/>
    </source>
</evidence>
<evidence type="ECO:0000256" key="1">
    <source>
        <dbReference type="ARBA" id="ARBA00001922"/>
    </source>
</evidence>
<comment type="caution">
    <text evidence="7">The sequence shown here is derived from an EMBL/GenBank/DDBJ whole genome shotgun (WGS) entry which is preliminary data.</text>
</comment>
<protein>
    <submittedName>
        <fullName evidence="7">Cobalamin B12-binding domain protein</fullName>
    </submittedName>
</protein>
<sequence length="63" mass="6828">TLVPKVIALLREQGMVDVKVLVGGIIPEEDADELRRFGVAAIFGPGTETEEIVRFTRSCARSA</sequence>
<dbReference type="InterPro" id="IPR006158">
    <property type="entry name" value="Cobalamin-bd"/>
</dbReference>
<dbReference type="PROSITE" id="PS51332">
    <property type="entry name" value="B12_BINDING"/>
    <property type="match status" value="1"/>
</dbReference>
<dbReference type="Gene3D" id="3.40.50.280">
    <property type="entry name" value="Cobalamin-binding domain"/>
    <property type="match status" value="1"/>
</dbReference>
<dbReference type="NCBIfam" id="TIGR00640">
    <property type="entry name" value="acid_CoA_mut_C"/>
    <property type="match status" value="1"/>
</dbReference>
<organism evidence="7">
    <name type="scientific">mine drainage metagenome</name>
    <dbReference type="NCBI Taxonomy" id="410659"/>
    <lineage>
        <taxon>unclassified sequences</taxon>
        <taxon>metagenomes</taxon>
        <taxon>ecological metagenomes</taxon>
    </lineage>
</organism>
<dbReference type="EMBL" id="AUZX01003042">
    <property type="protein sequence ID" value="EQD74988.1"/>
    <property type="molecule type" value="Genomic_DNA"/>
</dbReference>
<evidence type="ECO:0000256" key="2">
    <source>
        <dbReference type="ARBA" id="ARBA00022628"/>
    </source>
</evidence>
<reference evidence="7" key="2">
    <citation type="journal article" date="2014" name="ISME J.">
        <title>Microbial stratification in low pH oxic and suboxic macroscopic growths along an acid mine drainage.</title>
        <authorList>
            <person name="Mendez-Garcia C."/>
            <person name="Mesa V."/>
            <person name="Sprenger R.R."/>
            <person name="Richter M."/>
            <person name="Diez M.S."/>
            <person name="Solano J."/>
            <person name="Bargiela R."/>
            <person name="Golyshina O.V."/>
            <person name="Manteca A."/>
            <person name="Ramos J.L."/>
            <person name="Gallego J.R."/>
            <person name="Llorente I."/>
            <person name="Martins Dos Santos V.A."/>
            <person name="Jensen O.N."/>
            <person name="Pelaez A.I."/>
            <person name="Sanchez J."/>
            <person name="Ferrer M."/>
        </authorList>
    </citation>
    <scope>NUCLEOTIDE SEQUENCE</scope>
</reference>
<dbReference type="InterPro" id="IPR036724">
    <property type="entry name" value="Cobalamin-bd_sf"/>
</dbReference>
<accession>T1C270</accession>
<feature type="domain" description="B12-binding" evidence="6">
    <location>
        <begin position="1"/>
        <end position="63"/>
    </location>
</feature>
<evidence type="ECO:0000256" key="3">
    <source>
        <dbReference type="ARBA" id="ARBA00022723"/>
    </source>
</evidence>
<name>T1C270_9ZZZZ</name>